<keyword evidence="2" id="KW-0805">Transcription regulation</keyword>
<evidence type="ECO:0000313" key="6">
    <source>
        <dbReference type="Proteomes" id="UP000237662"/>
    </source>
</evidence>
<keyword evidence="6" id="KW-1185">Reference proteome</keyword>
<dbReference type="PIRSF" id="PIRSF019455">
    <property type="entry name" value="CopR_AtkY"/>
    <property type="match status" value="1"/>
</dbReference>
<dbReference type="Proteomes" id="UP000237662">
    <property type="component" value="Unassembled WGS sequence"/>
</dbReference>
<evidence type="ECO:0000256" key="3">
    <source>
        <dbReference type="ARBA" id="ARBA00023125"/>
    </source>
</evidence>
<proteinExistence type="inferred from homology"/>
<evidence type="ECO:0000256" key="1">
    <source>
        <dbReference type="ARBA" id="ARBA00011046"/>
    </source>
</evidence>
<evidence type="ECO:0000256" key="4">
    <source>
        <dbReference type="ARBA" id="ARBA00023163"/>
    </source>
</evidence>
<dbReference type="Gene3D" id="1.10.10.10">
    <property type="entry name" value="Winged helix-like DNA-binding domain superfamily/Winged helix DNA-binding domain"/>
    <property type="match status" value="1"/>
</dbReference>
<dbReference type="RefSeq" id="WP_104418724.1">
    <property type="nucleotide sequence ID" value="NZ_PTJC01000005.1"/>
</dbReference>
<dbReference type="InterPro" id="IPR036388">
    <property type="entry name" value="WH-like_DNA-bd_sf"/>
</dbReference>
<gene>
    <name evidence="5" type="ORF">CLV84_1116</name>
</gene>
<dbReference type="EMBL" id="PTJC01000005">
    <property type="protein sequence ID" value="PPK88151.1"/>
    <property type="molecule type" value="Genomic_DNA"/>
</dbReference>
<keyword evidence="3" id="KW-0238">DNA-binding</keyword>
<reference evidence="5 6" key="1">
    <citation type="submission" date="2018-02" db="EMBL/GenBank/DDBJ databases">
        <title>Genomic Encyclopedia of Archaeal and Bacterial Type Strains, Phase II (KMG-II): from individual species to whole genera.</title>
        <authorList>
            <person name="Goeker M."/>
        </authorList>
    </citation>
    <scope>NUCLEOTIDE SEQUENCE [LARGE SCALE GENOMIC DNA]</scope>
    <source>
        <strain evidence="5 6">DSM 29526</strain>
    </source>
</reference>
<evidence type="ECO:0000256" key="2">
    <source>
        <dbReference type="ARBA" id="ARBA00023015"/>
    </source>
</evidence>
<dbReference type="GO" id="GO:0003677">
    <property type="term" value="F:DNA binding"/>
    <property type="evidence" value="ECO:0007669"/>
    <property type="project" value="UniProtKB-KW"/>
</dbReference>
<organism evidence="5 6">
    <name type="scientific">Neolewinella xylanilytica</name>
    <dbReference type="NCBI Taxonomy" id="1514080"/>
    <lineage>
        <taxon>Bacteria</taxon>
        <taxon>Pseudomonadati</taxon>
        <taxon>Bacteroidota</taxon>
        <taxon>Saprospiria</taxon>
        <taxon>Saprospirales</taxon>
        <taxon>Lewinellaceae</taxon>
        <taxon>Neolewinella</taxon>
    </lineage>
</organism>
<dbReference type="OrthoDB" id="9795583at2"/>
<dbReference type="AlphaFoldDB" id="A0A2S6I9I0"/>
<comment type="caution">
    <text evidence="5">The sequence shown here is derived from an EMBL/GenBank/DDBJ whole genome shotgun (WGS) entry which is preliminary data.</text>
</comment>
<dbReference type="InterPro" id="IPR036390">
    <property type="entry name" value="WH_DNA-bd_sf"/>
</dbReference>
<protein>
    <submittedName>
        <fullName evidence="5">Putative transcriptional regulator</fullName>
    </submittedName>
</protein>
<keyword evidence="4" id="KW-0804">Transcription</keyword>
<dbReference type="SUPFAM" id="SSF46785">
    <property type="entry name" value="Winged helix' DNA-binding domain"/>
    <property type="match status" value="1"/>
</dbReference>
<accession>A0A2S6I9I0</accession>
<dbReference type="Pfam" id="PF03965">
    <property type="entry name" value="Penicillinase_R"/>
    <property type="match status" value="1"/>
</dbReference>
<sequence length="128" mass="14528">MAVDPLPSDAELRILQALWEQPGASVHDVHDWICTHERALSYTTVLTQLQRMHKKGLVKRGRDGLQHRYSSVPTRSEVEAKLIHRLSNKAFDGSAVRLALKALGTDQPTGEELDELQRWLDAQKDQHD</sequence>
<evidence type="ECO:0000313" key="5">
    <source>
        <dbReference type="EMBL" id="PPK88151.1"/>
    </source>
</evidence>
<dbReference type="GO" id="GO:0045892">
    <property type="term" value="P:negative regulation of DNA-templated transcription"/>
    <property type="evidence" value="ECO:0007669"/>
    <property type="project" value="InterPro"/>
</dbReference>
<comment type="similarity">
    <text evidence="1">Belongs to the BlaI transcriptional regulatory family.</text>
</comment>
<name>A0A2S6I9I0_9BACT</name>
<dbReference type="InterPro" id="IPR005650">
    <property type="entry name" value="BlaI_family"/>
</dbReference>